<dbReference type="InterPro" id="IPR002913">
    <property type="entry name" value="START_lipid-bd_dom"/>
</dbReference>
<dbReference type="InterPro" id="IPR041951">
    <property type="entry name" value="STARD10_START"/>
</dbReference>
<dbReference type="InterPro" id="IPR023393">
    <property type="entry name" value="START-like_dom_sf"/>
</dbReference>
<keyword evidence="11" id="KW-0446">Lipid-binding</keyword>
<organism evidence="19 20">
    <name type="scientific">Eptatretus burgeri</name>
    <name type="common">Inshore hagfish</name>
    <dbReference type="NCBI Taxonomy" id="7764"/>
    <lineage>
        <taxon>Eukaryota</taxon>
        <taxon>Metazoa</taxon>
        <taxon>Chordata</taxon>
        <taxon>Craniata</taxon>
        <taxon>Vertebrata</taxon>
        <taxon>Cyclostomata</taxon>
        <taxon>Myxini</taxon>
        <taxon>Myxiniformes</taxon>
        <taxon>Myxinidae</taxon>
        <taxon>Eptatretinae</taxon>
        <taxon>Eptatretus</taxon>
    </lineage>
</organism>
<dbReference type="Ensembl" id="ENSEBUT00000000581.1">
    <property type="protein sequence ID" value="ENSEBUP00000000289.1"/>
    <property type="gene ID" value="ENSEBUG00000000498.1"/>
</dbReference>
<evidence type="ECO:0000256" key="8">
    <source>
        <dbReference type="ARBA" id="ARBA00022990"/>
    </source>
</evidence>
<evidence type="ECO:0000256" key="1">
    <source>
        <dbReference type="ARBA" id="ARBA00004230"/>
    </source>
</evidence>
<accession>A0A8C4PVW7</accession>
<name>A0A8C4PVW7_EPTBU</name>
<keyword evidence="9" id="KW-0445">Lipid transport</keyword>
<dbReference type="GO" id="GO:0005829">
    <property type="term" value="C:cytosol"/>
    <property type="evidence" value="ECO:0007669"/>
    <property type="project" value="UniProtKB-ARBA"/>
</dbReference>
<dbReference type="Proteomes" id="UP000694388">
    <property type="component" value="Unplaced"/>
</dbReference>
<keyword evidence="20" id="KW-1185">Reference proteome</keyword>
<evidence type="ECO:0000256" key="2">
    <source>
        <dbReference type="ARBA" id="ARBA00004370"/>
    </source>
</evidence>
<evidence type="ECO:0000256" key="3">
    <source>
        <dbReference type="ARBA" id="ARBA00004496"/>
    </source>
</evidence>
<evidence type="ECO:0000256" key="7">
    <source>
        <dbReference type="ARBA" id="ARBA00022846"/>
    </source>
</evidence>
<keyword evidence="6" id="KW-0597">Phosphoprotein</keyword>
<dbReference type="SMART" id="SM00234">
    <property type="entry name" value="START"/>
    <property type="match status" value="1"/>
</dbReference>
<dbReference type="Gene3D" id="3.30.530.20">
    <property type="match status" value="1"/>
</dbReference>
<dbReference type="AlphaFoldDB" id="A0A8C4PVW7"/>
<keyword evidence="5" id="KW-0963">Cytoplasm</keyword>
<dbReference type="PANTHER" id="PTHR19308">
    <property type="entry name" value="PHOSPHATIDYLCHOLINE TRANSFER PROTEIN"/>
    <property type="match status" value="1"/>
</dbReference>
<evidence type="ECO:0000256" key="10">
    <source>
        <dbReference type="ARBA" id="ARBA00023069"/>
    </source>
</evidence>
<evidence type="ECO:0000256" key="16">
    <source>
        <dbReference type="ARBA" id="ARBA00080073"/>
    </source>
</evidence>
<dbReference type="GO" id="GO:0031514">
    <property type="term" value="C:motile cilium"/>
    <property type="evidence" value="ECO:0007669"/>
    <property type="project" value="UniProtKB-SubCell"/>
</dbReference>
<keyword evidence="10" id="KW-0969">Cilium</keyword>
<evidence type="ECO:0000256" key="9">
    <source>
        <dbReference type="ARBA" id="ARBA00023055"/>
    </source>
</evidence>
<dbReference type="Pfam" id="PF01852">
    <property type="entry name" value="START"/>
    <property type="match status" value="1"/>
</dbReference>
<evidence type="ECO:0000256" key="13">
    <source>
        <dbReference type="ARBA" id="ARBA00023273"/>
    </source>
</evidence>
<dbReference type="GO" id="GO:0008289">
    <property type="term" value="F:lipid binding"/>
    <property type="evidence" value="ECO:0007669"/>
    <property type="project" value="UniProtKB-KW"/>
</dbReference>
<dbReference type="OMA" id="NGWIPNF"/>
<keyword evidence="4" id="KW-0813">Transport</keyword>
<dbReference type="PROSITE" id="PS50848">
    <property type="entry name" value="START"/>
    <property type="match status" value="1"/>
</dbReference>
<evidence type="ECO:0000256" key="17">
    <source>
        <dbReference type="SAM" id="MobiDB-lite"/>
    </source>
</evidence>
<feature type="compositionally biased region" description="Polar residues" evidence="17">
    <location>
        <begin position="243"/>
        <end position="254"/>
    </location>
</feature>
<evidence type="ECO:0000313" key="20">
    <source>
        <dbReference type="Proteomes" id="UP000694388"/>
    </source>
</evidence>
<evidence type="ECO:0000256" key="5">
    <source>
        <dbReference type="ARBA" id="ARBA00022490"/>
    </source>
</evidence>
<comment type="subcellular location">
    <subcellularLocation>
        <location evidence="1">Cell projection</location>
        <location evidence="1">Cilium</location>
        <location evidence="1">Flagellum</location>
    </subcellularLocation>
    <subcellularLocation>
        <location evidence="3">Cytoplasm</location>
    </subcellularLocation>
    <subcellularLocation>
        <location evidence="2">Membrane</location>
    </subcellularLocation>
</comment>
<evidence type="ECO:0000256" key="6">
    <source>
        <dbReference type="ARBA" id="ARBA00022553"/>
    </source>
</evidence>
<sequence>MMSNSDSVQIPDDAAFSSFRTECEIHDGWQICYTKGGLTVWTQDLPNNSAVQKLKTSLECKNIAASTLYDVLHDIQYRKKWDTSVIETYDVGKLTANTDVGYYSCKCGPLKSRDFVTLRSWLPLGDDYLIINHSVKYPKLPPKKECVRAVSLLTGYLIRPTGPKSCVFFYLAQVDPRGSLPLWVVNKASQYFAPKVMKKILKASEKYPEWKKKHSPQHKPWLYPEQISLPSIPLSELSMQNANELENIDESSVSESKDYRNGDSEDDEIQNG</sequence>
<evidence type="ECO:0000259" key="18">
    <source>
        <dbReference type="PROSITE" id="PS50848"/>
    </source>
</evidence>
<evidence type="ECO:0000256" key="14">
    <source>
        <dbReference type="ARBA" id="ARBA00070345"/>
    </source>
</evidence>
<keyword evidence="12" id="KW-0472">Membrane</keyword>
<proteinExistence type="predicted"/>
<protein>
    <recommendedName>
        <fullName evidence="14">START domain-containing protein 10</fullName>
    </recommendedName>
    <alternativeName>
        <fullName evidence="15">PCTP-like protein</fullName>
    </alternativeName>
    <alternativeName>
        <fullName evidence="16">StAR-related lipid transfer protein 10</fullName>
    </alternativeName>
</protein>
<evidence type="ECO:0000256" key="12">
    <source>
        <dbReference type="ARBA" id="ARBA00023136"/>
    </source>
</evidence>
<reference evidence="19" key="2">
    <citation type="submission" date="2025-09" db="UniProtKB">
        <authorList>
            <consortium name="Ensembl"/>
        </authorList>
    </citation>
    <scope>IDENTIFICATION</scope>
</reference>
<evidence type="ECO:0000256" key="11">
    <source>
        <dbReference type="ARBA" id="ARBA00023121"/>
    </source>
</evidence>
<evidence type="ECO:0000256" key="4">
    <source>
        <dbReference type="ARBA" id="ARBA00022448"/>
    </source>
</evidence>
<dbReference type="GeneTree" id="ENSGT00940000164810"/>
<dbReference type="GO" id="GO:0006869">
    <property type="term" value="P:lipid transport"/>
    <property type="evidence" value="ECO:0007669"/>
    <property type="project" value="UniProtKB-KW"/>
</dbReference>
<dbReference type="GO" id="GO:0016020">
    <property type="term" value="C:membrane"/>
    <property type="evidence" value="ECO:0007669"/>
    <property type="project" value="UniProtKB-SubCell"/>
</dbReference>
<keyword evidence="7" id="KW-0282">Flagellum</keyword>
<evidence type="ECO:0000256" key="15">
    <source>
        <dbReference type="ARBA" id="ARBA00076937"/>
    </source>
</evidence>
<feature type="domain" description="START" evidence="18">
    <location>
        <begin position="27"/>
        <end position="209"/>
    </location>
</feature>
<dbReference type="CDD" id="cd08871">
    <property type="entry name" value="START_STARD10-like"/>
    <property type="match status" value="1"/>
</dbReference>
<keyword evidence="13" id="KW-0966">Cell projection</keyword>
<feature type="region of interest" description="Disordered" evidence="17">
    <location>
        <begin position="243"/>
        <end position="272"/>
    </location>
</feature>
<dbReference type="InterPro" id="IPR051213">
    <property type="entry name" value="START_lipid_transfer"/>
</dbReference>
<dbReference type="FunFam" id="3.30.530.20:FF:000008">
    <property type="entry name" value="START domain containing 10"/>
    <property type="match status" value="1"/>
</dbReference>
<evidence type="ECO:0000313" key="19">
    <source>
        <dbReference type="Ensembl" id="ENSEBUP00000000289.1"/>
    </source>
</evidence>
<dbReference type="SUPFAM" id="SSF55961">
    <property type="entry name" value="Bet v1-like"/>
    <property type="match status" value="1"/>
</dbReference>
<dbReference type="PANTHER" id="PTHR19308:SF14">
    <property type="entry name" value="START DOMAIN-CONTAINING PROTEIN"/>
    <property type="match status" value="1"/>
</dbReference>
<reference evidence="19" key="1">
    <citation type="submission" date="2025-08" db="UniProtKB">
        <authorList>
            <consortium name="Ensembl"/>
        </authorList>
    </citation>
    <scope>IDENTIFICATION</scope>
</reference>
<keyword evidence="8" id="KW-0007">Acetylation</keyword>